<feature type="region of interest" description="Disordered" evidence="1">
    <location>
        <begin position="178"/>
        <end position="218"/>
    </location>
</feature>
<dbReference type="InterPro" id="IPR034257">
    <property type="entry name" value="Acinus_RRM"/>
</dbReference>
<reference evidence="3" key="1">
    <citation type="journal article" date="2011" name="Genome Biol.">
        <title>Comparative genomics of the social amoebae Dictyostelium discoideum and Dictyostelium purpureum.</title>
        <authorList>
            <consortium name="US DOE Joint Genome Institute (JGI-PGF)"/>
            <person name="Sucgang R."/>
            <person name="Kuo A."/>
            <person name="Tian X."/>
            <person name="Salerno W."/>
            <person name="Parikh A."/>
            <person name="Feasley C.L."/>
            <person name="Dalin E."/>
            <person name="Tu H."/>
            <person name="Huang E."/>
            <person name="Barry K."/>
            <person name="Lindquist E."/>
            <person name="Shapiro H."/>
            <person name="Bruce D."/>
            <person name="Schmutz J."/>
            <person name="Salamov A."/>
            <person name="Fey P."/>
            <person name="Gaudet P."/>
            <person name="Anjard C."/>
            <person name="Babu M.M."/>
            <person name="Basu S."/>
            <person name="Bushmanova Y."/>
            <person name="van der Wel H."/>
            <person name="Katoh-Kurasawa M."/>
            <person name="Dinh C."/>
            <person name="Coutinho P.M."/>
            <person name="Saito T."/>
            <person name="Elias M."/>
            <person name="Schaap P."/>
            <person name="Kay R.R."/>
            <person name="Henrissat B."/>
            <person name="Eichinger L."/>
            <person name="Rivero F."/>
            <person name="Putnam N.H."/>
            <person name="West C.M."/>
            <person name="Loomis W.F."/>
            <person name="Chisholm R.L."/>
            <person name="Shaulsky G."/>
            <person name="Strassmann J.E."/>
            <person name="Queller D.C."/>
            <person name="Kuspa A."/>
            <person name="Grigoriev I.V."/>
        </authorList>
    </citation>
    <scope>NUCLEOTIDE SEQUENCE [LARGE SCALE GENOMIC DNA]</scope>
    <source>
        <strain evidence="3">QSDP1</strain>
    </source>
</reference>
<feature type="compositionally biased region" description="Polar residues" evidence="1">
    <location>
        <begin position="329"/>
        <end position="338"/>
    </location>
</feature>
<evidence type="ECO:0000313" key="3">
    <source>
        <dbReference type="Proteomes" id="UP000001064"/>
    </source>
</evidence>
<feature type="compositionally biased region" description="Basic and acidic residues" evidence="1">
    <location>
        <begin position="178"/>
        <end position="205"/>
    </location>
</feature>
<dbReference type="STRING" id="5786.F0ZUS1"/>
<dbReference type="OMA" id="VDHTAME"/>
<evidence type="ECO:0008006" key="4">
    <source>
        <dbReference type="Google" id="ProtNLM"/>
    </source>
</evidence>
<feature type="region of interest" description="Disordered" evidence="1">
    <location>
        <begin position="389"/>
        <end position="415"/>
    </location>
</feature>
<sequence>MLDINNLSKLKVTELKKELENRGFEKTSGLLKANLIEKLKELLLKEQTTQQEEEFETETGETNNEKLEKENLEKDKLEKEKLEKEKLEKEKLEKEKLEKEKLEKEKLEKEKLEKEKLEKEKLEKEKLEKEKLEKEKLEKEKLEKEKLEKEKLEKEKLEKEKLEKEKLEKEKLENEKIEKNNKEKDNEKKLEDHTSKKRKYDDINKNDNSNNINNKEKDIESLNKKVHTSENINDESKCTILITKLVRPFRVDAFEKLINQYGQGTEHYWLNNIKSKAYVTFFNSNDAAIAMKSLDGLTWPELNRTKLVVESSTLEESEYQKKKELGLLTNDNSKNTRQPPKDNPKDNNQSQQLTKESPSYTNKSIDSLFFKTKAEPSIYWCLNSKSQTDDRKRVHKSKRRVNYNNNSYNRRSHYY</sequence>
<dbReference type="Pfam" id="PF16294">
    <property type="entry name" value="RSB_motif"/>
    <property type="match status" value="1"/>
</dbReference>
<dbReference type="PANTHER" id="PTHR46563:SF4">
    <property type="entry name" value="ASPARTYL_ASPARAGINYL BETA-HYDROXYLASE ISOFORM X1"/>
    <property type="match status" value="1"/>
</dbReference>
<keyword evidence="3" id="KW-1185">Reference proteome</keyword>
<feature type="compositionally biased region" description="Basic and acidic residues" evidence="1">
    <location>
        <begin position="63"/>
        <end position="74"/>
    </location>
</feature>
<dbReference type="KEGG" id="dpp:DICPUDRAFT_155741"/>
<dbReference type="InterPro" id="IPR035979">
    <property type="entry name" value="RBD_domain_sf"/>
</dbReference>
<evidence type="ECO:0000256" key="1">
    <source>
        <dbReference type="SAM" id="MobiDB-lite"/>
    </source>
</evidence>
<dbReference type="VEuPathDB" id="AmoebaDB:DICPUDRAFT_155741"/>
<dbReference type="CDD" id="cd12432">
    <property type="entry name" value="RRM_ACINU"/>
    <property type="match status" value="1"/>
</dbReference>
<dbReference type="GeneID" id="10507346"/>
<dbReference type="InterPro" id="IPR012677">
    <property type="entry name" value="Nucleotide-bd_a/b_plait_sf"/>
</dbReference>
<dbReference type="Proteomes" id="UP000001064">
    <property type="component" value="Unassembled WGS sequence"/>
</dbReference>
<dbReference type="InParanoid" id="F0ZUS1"/>
<proteinExistence type="predicted"/>
<protein>
    <recommendedName>
        <fullName evidence="4">SAP domain-containing protein</fullName>
    </recommendedName>
</protein>
<dbReference type="EMBL" id="GL871199">
    <property type="protein sequence ID" value="EGC32315.1"/>
    <property type="molecule type" value="Genomic_DNA"/>
</dbReference>
<evidence type="ECO:0000313" key="2">
    <source>
        <dbReference type="EMBL" id="EGC32315.1"/>
    </source>
</evidence>
<dbReference type="PANTHER" id="PTHR46563">
    <property type="entry name" value="RING-TYPE DOMAIN-CONTAINING PROTEIN"/>
    <property type="match status" value="1"/>
</dbReference>
<dbReference type="FunCoup" id="F0ZUS1">
    <property type="interactions" value="1"/>
</dbReference>
<dbReference type="RefSeq" id="XP_003291157.1">
    <property type="nucleotide sequence ID" value="XM_003291109.1"/>
</dbReference>
<dbReference type="AlphaFoldDB" id="F0ZUS1"/>
<organism evidence="2 3">
    <name type="scientific">Dictyostelium purpureum</name>
    <name type="common">Slime mold</name>
    <dbReference type="NCBI Taxonomy" id="5786"/>
    <lineage>
        <taxon>Eukaryota</taxon>
        <taxon>Amoebozoa</taxon>
        <taxon>Evosea</taxon>
        <taxon>Eumycetozoa</taxon>
        <taxon>Dictyostelia</taxon>
        <taxon>Dictyosteliales</taxon>
        <taxon>Dictyosteliaceae</taxon>
        <taxon>Dictyostelium</taxon>
    </lineage>
</organism>
<dbReference type="InterPro" id="IPR032552">
    <property type="entry name" value="RSB_motif"/>
</dbReference>
<accession>F0ZUS1</accession>
<dbReference type="SUPFAM" id="SSF54928">
    <property type="entry name" value="RNA-binding domain, RBD"/>
    <property type="match status" value="1"/>
</dbReference>
<gene>
    <name evidence="2" type="ORF">DICPUDRAFT_155741</name>
</gene>
<dbReference type="GO" id="GO:0003676">
    <property type="term" value="F:nucleic acid binding"/>
    <property type="evidence" value="ECO:0007669"/>
    <property type="project" value="InterPro"/>
</dbReference>
<dbReference type="Gene3D" id="3.30.70.330">
    <property type="match status" value="1"/>
</dbReference>
<feature type="compositionally biased region" description="Polar residues" evidence="1">
    <location>
        <begin position="346"/>
        <end position="360"/>
    </location>
</feature>
<dbReference type="eggNOG" id="KOG2416">
    <property type="taxonomic scope" value="Eukaryota"/>
</dbReference>
<name>F0ZUS1_DICPU</name>
<dbReference type="OrthoDB" id="5348404at2759"/>
<feature type="region of interest" description="Disordered" evidence="1">
    <location>
        <begin position="320"/>
        <end position="360"/>
    </location>
</feature>
<feature type="region of interest" description="Disordered" evidence="1">
    <location>
        <begin position="47"/>
        <end position="74"/>
    </location>
</feature>